<dbReference type="eggNOG" id="KOG1270">
    <property type="taxonomic scope" value="Eukaryota"/>
</dbReference>
<evidence type="ECO:0000256" key="2">
    <source>
        <dbReference type="ARBA" id="ARBA00022679"/>
    </source>
</evidence>
<dbReference type="FunCoup" id="K3WUN9">
    <property type="interactions" value="62"/>
</dbReference>
<dbReference type="Proteomes" id="UP000019132">
    <property type="component" value="Unassembled WGS sequence"/>
</dbReference>
<evidence type="ECO:0000256" key="4">
    <source>
        <dbReference type="ARBA" id="ARBA00022691"/>
    </source>
</evidence>
<reference evidence="7" key="1">
    <citation type="journal article" date="2010" name="Genome Biol.">
        <title>Genome sequence of the necrotrophic plant pathogen Pythium ultimum reveals original pathogenicity mechanisms and effector repertoire.</title>
        <authorList>
            <person name="Levesque C.A."/>
            <person name="Brouwer H."/>
            <person name="Cano L."/>
            <person name="Hamilton J.P."/>
            <person name="Holt C."/>
            <person name="Huitema E."/>
            <person name="Raffaele S."/>
            <person name="Robideau G.P."/>
            <person name="Thines M."/>
            <person name="Win J."/>
            <person name="Zerillo M.M."/>
            <person name="Beakes G.W."/>
            <person name="Boore J.L."/>
            <person name="Busam D."/>
            <person name="Dumas B."/>
            <person name="Ferriera S."/>
            <person name="Fuerstenberg S.I."/>
            <person name="Gachon C.M."/>
            <person name="Gaulin E."/>
            <person name="Govers F."/>
            <person name="Grenville-Briggs L."/>
            <person name="Horner N."/>
            <person name="Hostetler J."/>
            <person name="Jiang R.H."/>
            <person name="Johnson J."/>
            <person name="Krajaejun T."/>
            <person name="Lin H."/>
            <person name="Meijer H.J."/>
            <person name="Moore B."/>
            <person name="Morris P."/>
            <person name="Phuntmart V."/>
            <person name="Puiu D."/>
            <person name="Shetty J."/>
            <person name="Stajich J.E."/>
            <person name="Tripathy S."/>
            <person name="Wawra S."/>
            <person name="van West P."/>
            <person name="Whitty B.R."/>
            <person name="Coutinho P.M."/>
            <person name="Henrissat B."/>
            <person name="Martin F."/>
            <person name="Thomas P.D."/>
            <person name="Tyler B.M."/>
            <person name="De Vries R.P."/>
            <person name="Kamoun S."/>
            <person name="Yandell M."/>
            <person name="Tisserat N."/>
            <person name="Buell C.R."/>
        </authorList>
    </citation>
    <scope>NUCLEOTIDE SEQUENCE</scope>
    <source>
        <strain evidence="7">DAOM:BR144</strain>
    </source>
</reference>
<comment type="catalytic activity">
    <reaction evidence="5">
        <text>a 3,4-dihydroxy-5-(all-trans-polyprenyl)benzoate + S-adenosyl-L-methionine = a 4-hydroxy-3-methoxy-5-(all-trans-polyprenyl)benzoate + S-adenosyl-L-homocysteine + H(+)</text>
        <dbReference type="Rhea" id="RHEA:44452"/>
        <dbReference type="Rhea" id="RHEA-COMP:10930"/>
        <dbReference type="Rhea" id="RHEA-COMP:10931"/>
        <dbReference type="ChEBI" id="CHEBI:15378"/>
        <dbReference type="ChEBI" id="CHEBI:57856"/>
        <dbReference type="ChEBI" id="CHEBI:59789"/>
        <dbReference type="ChEBI" id="CHEBI:64694"/>
        <dbReference type="ChEBI" id="CHEBI:84443"/>
        <dbReference type="EC" id="2.1.1.114"/>
    </reaction>
</comment>
<feature type="binding site" evidence="5">
    <location>
        <position position="191"/>
    </location>
    <ligand>
        <name>Mg(2+)</name>
        <dbReference type="ChEBI" id="CHEBI:18420"/>
    </ligand>
</feature>
<comment type="catalytic activity">
    <reaction evidence="5">
        <text>a 3-demethylubiquinone + S-adenosyl-L-methionine = a ubiquinone + S-adenosyl-L-homocysteine</text>
        <dbReference type="Rhea" id="RHEA:81215"/>
        <dbReference type="Rhea" id="RHEA-COMP:9565"/>
        <dbReference type="Rhea" id="RHEA-COMP:19654"/>
        <dbReference type="ChEBI" id="CHEBI:16389"/>
        <dbReference type="ChEBI" id="CHEBI:57856"/>
        <dbReference type="ChEBI" id="CHEBI:59789"/>
        <dbReference type="ChEBI" id="CHEBI:231825"/>
    </reaction>
</comment>
<dbReference type="HAMAP" id="MF_00472">
    <property type="entry name" value="UbiG"/>
    <property type="match status" value="1"/>
</dbReference>
<dbReference type="GO" id="GO:0061542">
    <property type="term" value="F:3-demethylubiquinol 3-O-methyltransferase activity"/>
    <property type="evidence" value="ECO:0007669"/>
    <property type="project" value="UniProtKB-UniRule"/>
</dbReference>
<dbReference type="InterPro" id="IPR029063">
    <property type="entry name" value="SAM-dependent_MTases_sf"/>
</dbReference>
<keyword evidence="5" id="KW-0479">Metal-binding</keyword>
<comment type="cofactor">
    <cofactor evidence="5">
        <name>Mg(2+)</name>
        <dbReference type="ChEBI" id="CHEBI:18420"/>
    </cofactor>
</comment>
<reference evidence="6" key="3">
    <citation type="submission" date="2015-02" db="UniProtKB">
        <authorList>
            <consortium name="EnsemblProtists"/>
        </authorList>
    </citation>
    <scope>IDENTIFICATION</scope>
    <source>
        <strain evidence="6">DAOM BR144</strain>
    </source>
</reference>
<comment type="subcellular location">
    <subcellularLocation>
        <location evidence="5">Mitochondrion inner membrane</location>
        <topology evidence="5">Peripheral membrane protein</topology>
        <orientation evidence="5">Matrix side</orientation>
    </subcellularLocation>
</comment>
<dbReference type="PANTHER" id="PTHR43464:SF19">
    <property type="entry name" value="UBIQUINONE BIOSYNTHESIS O-METHYLTRANSFERASE, MITOCHONDRIAL"/>
    <property type="match status" value="1"/>
</dbReference>
<comment type="similarity">
    <text evidence="5">Belongs to the class I-like SAM-binding methyltransferase superfamily. UbiG/COQ3 family.</text>
</comment>
<keyword evidence="3 5" id="KW-0831">Ubiquinone biosynthesis</keyword>
<keyword evidence="5" id="KW-0999">Mitochondrion inner membrane</keyword>
<evidence type="ECO:0000256" key="3">
    <source>
        <dbReference type="ARBA" id="ARBA00022688"/>
    </source>
</evidence>
<accession>K3WUN9</accession>
<dbReference type="GO" id="GO:0010420">
    <property type="term" value="F:polyprenyldihydroxybenzoate methyltransferase activity"/>
    <property type="evidence" value="ECO:0007669"/>
    <property type="project" value="UniProtKB-UniRule"/>
</dbReference>
<dbReference type="EC" id="2.1.1.64" evidence="5"/>
<evidence type="ECO:0000256" key="5">
    <source>
        <dbReference type="HAMAP-Rule" id="MF_03190"/>
    </source>
</evidence>
<comment type="function">
    <text evidence="5">O-methyltransferase required for two non-consecutive steps during ubiquinone biosynthesis. Catalyzes the 2 O-methylation of 3,4-dihydroxy-5-(all-trans-polyprenyl)benzoic acid into 4-hydroxy-3-methoxy-5-(all-trans-polyprenyl)benzoic acid. Also catalyzes the last step of ubiquinone biosynthesis by mediating methylation of 3-demethylubiquinone into ubiquinone. Also able to mediate the methylation of 3-demethylubiquinol into ubiquinol.</text>
</comment>
<feature type="binding site" evidence="5">
    <location>
        <position position="93"/>
    </location>
    <ligand>
        <name>S-adenosyl-L-methionine</name>
        <dbReference type="ChEBI" id="CHEBI:59789"/>
    </ligand>
</feature>
<dbReference type="UniPathway" id="UPA00232"/>
<proteinExistence type="inferred from homology"/>
<dbReference type="InParanoid" id="K3WUN9"/>
<reference evidence="7" key="2">
    <citation type="submission" date="2010-04" db="EMBL/GenBank/DDBJ databases">
        <authorList>
            <person name="Buell R."/>
            <person name="Hamilton J."/>
            <person name="Hostetler J."/>
        </authorList>
    </citation>
    <scope>NUCLEOTIDE SEQUENCE [LARGE SCALE GENOMIC DNA]</scope>
    <source>
        <strain evidence="7">DAOM:BR144</strain>
    </source>
</reference>
<dbReference type="GO" id="GO:0046872">
    <property type="term" value="F:metal ion binding"/>
    <property type="evidence" value="ECO:0007669"/>
    <property type="project" value="UniProtKB-KW"/>
</dbReference>
<protein>
    <recommendedName>
        <fullName evidence="5">Ubiquinone biosynthesis O-methyltransferase, mitochondrial</fullName>
    </recommendedName>
    <alternativeName>
        <fullName evidence="5">3-demethylubiquinol 3-O-methyltransferase</fullName>
        <ecNumber evidence="5">2.1.1.64</ecNumber>
    </alternativeName>
    <alternativeName>
        <fullName evidence="5">3-demethylubiquinone 3-O-methyltransferase</fullName>
        <ecNumber evidence="5">2.1.1.-</ecNumber>
    </alternativeName>
    <alternativeName>
        <fullName evidence="5">Polyprenyldihydroxybenzoate methyltransferase</fullName>
        <ecNumber evidence="5">2.1.1.114</ecNumber>
    </alternativeName>
</protein>
<feature type="binding site" evidence="5">
    <location>
        <position position="145"/>
    </location>
    <ligand>
        <name>S-adenosyl-L-methionine</name>
        <dbReference type="ChEBI" id="CHEBI:59789"/>
    </ligand>
</feature>
<feature type="binding site" evidence="5">
    <location>
        <position position="195"/>
    </location>
    <ligand>
        <name>Mg(2+)</name>
        <dbReference type="ChEBI" id="CHEBI:18420"/>
    </ligand>
</feature>
<dbReference type="STRING" id="431595.K3WUN9"/>
<evidence type="ECO:0000313" key="6">
    <source>
        <dbReference type="EnsemblProtists" id="PYU1_T008686"/>
    </source>
</evidence>
<dbReference type="EC" id="2.1.1.114" evidence="5"/>
<keyword evidence="1 5" id="KW-0489">Methyltransferase</keyword>
<keyword evidence="4 5" id="KW-0949">S-adenosyl-L-methionine</keyword>
<dbReference type="NCBIfam" id="TIGR01983">
    <property type="entry name" value="UbiG"/>
    <property type="match status" value="1"/>
</dbReference>
<dbReference type="GO" id="GO:0032259">
    <property type="term" value="P:methylation"/>
    <property type="evidence" value="ECO:0007669"/>
    <property type="project" value="UniProtKB-KW"/>
</dbReference>
<dbReference type="GO" id="GO:0031314">
    <property type="term" value="C:extrinsic component of mitochondrial inner membrane"/>
    <property type="evidence" value="ECO:0007669"/>
    <property type="project" value="UniProtKB-UniRule"/>
</dbReference>
<comment type="subunit">
    <text evidence="5">Component of a multi-subunit COQ enzyme complex.</text>
</comment>
<dbReference type="EMBL" id="GL376558">
    <property type="status" value="NOT_ANNOTATED_CDS"/>
    <property type="molecule type" value="Genomic_DNA"/>
</dbReference>
<keyword evidence="7" id="KW-1185">Reference proteome</keyword>
<dbReference type="HOGENOM" id="CLU_042432_2_1_1"/>
<keyword evidence="5" id="KW-0460">Magnesium</keyword>
<name>K3WUN9_GLOUD</name>
<dbReference type="CDD" id="cd02440">
    <property type="entry name" value="AdoMet_MTases"/>
    <property type="match status" value="1"/>
</dbReference>
<feature type="binding site" evidence="5">
    <location>
        <position position="194"/>
    </location>
    <ligand>
        <name>Mg(2+)</name>
        <dbReference type="ChEBI" id="CHEBI:18420"/>
    </ligand>
</feature>
<comment type="catalytic activity">
    <reaction evidence="5">
        <text>a 3-demethylubiquinol + S-adenosyl-L-methionine = a ubiquinol + S-adenosyl-L-homocysteine + H(+)</text>
        <dbReference type="Rhea" id="RHEA:44380"/>
        <dbReference type="Rhea" id="RHEA-COMP:9566"/>
        <dbReference type="Rhea" id="RHEA-COMP:10914"/>
        <dbReference type="ChEBI" id="CHEBI:15378"/>
        <dbReference type="ChEBI" id="CHEBI:17976"/>
        <dbReference type="ChEBI" id="CHEBI:57856"/>
        <dbReference type="ChEBI" id="CHEBI:59789"/>
        <dbReference type="ChEBI" id="CHEBI:84422"/>
        <dbReference type="EC" id="2.1.1.64"/>
    </reaction>
</comment>
<feature type="binding site" evidence="5">
    <location>
        <position position="190"/>
    </location>
    <ligand>
        <name>S-adenosyl-L-methionine</name>
        <dbReference type="ChEBI" id="CHEBI:59789"/>
    </ligand>
</feature>
<keyword evidence="2 5" id="KW-0808">Transferase</keyword>
<dbReference type="SUPFAM" id="SSF53335">
    <property type="entry name" value="S-adenosyl-L-methionine-dependent methyltransferases"/>
    <property type="match status" value="1"/>
</dbReference>
<dbReference type="EnsemblProtists" id="PYU1_T008686">
    <property type="protein sequence ID" value="PYU1_T008686"/>
    <property type="gene ID" value="PYU1_G008669"/>
</dbReference>
<dbReference type="AlphaFoldDB" id="K3WUN9"/>
<dbReference type="InterPro" id="IPR010233">
    <property type="entry name" value="UbiG_MeTrfase"/>
</dbReference>
<dbReference type="OMA" id="LASRWWD"/>
<evidence type="ECO:0000313" key="7">
    <source>
        <dbReference type="Proteomes" id="UP000019132"/>
    </source>
</evidence>
<evidence type="ECO:0000256" key="1">
    <source>
        <dbReference type="ARBA" id="ARBA00022603"/>
    </source>
</evidence>
<keyword evidence="5" id="KW-0472">Membrane</keyword>
<dbReference type="Gene3D" id="3.40.50.150">
    <property type="entry name" value="Vaccinia Virus protein VP39"/>
    <property type="match status" value="1"/>
</dbReference>
<dbReference type="GO" id="GO:0120537">
    <property type="term" value="F:3-demethylubiquinone 3-O-methyltransferase activity"/>
    <property type="evidence" value="ECO:0007669"/>
    <property type="project" value="RHEA"/>
</dbReference>
<organism evidence="6 7">
    <name type="scientific">Globisporangium ultimum (strain ATCC 200006 / CBS 805.95 / DAOM BR144)</name>
    <name type="common">Pythium ultimum</name>
    <dbReference type="NCBI Taxonomy" id="431595"/>
    <lineage>
        <taxon>Eukaryota</taxon>
        <taxon>Sar</taxon>
        <taxon>Stramenopiles</taxon>
        <taxon>Oomycota</taxon>
        <taxon>Peronosporomycetes</taxon>
        <taxon>Pythiales</taxon>
        <taxon>Pythiaceae</taxon>
        <taxon>Globisporangium</taxon>
    </lineage>
</organism>
<dbReference type="VEuPathDB" id="FungiDB:PYU1_G008669"/>
<sequence length="304" mass="32519">MVMMISHLAPLCGVAQRSVRSAATALLRSASAAAATTSNASQRGAAANAAPATRSFSTVADDEVHKFNSVATDWWAPESTTGVGALHQLNPVRVKYIRSHVIEHFGGDEHDPEPLKPFRVADIGCGGGILSEALCRIGGSMVSVDPGSENIGAAKRHASQNRVTSAIDYRCCTSDDLVAQGEQFDIVCSLEVVEHVTDVKAFVQTLTPLVKPGGLLFMSTINRNPLAAALAVGMAEYVLGLLPPGTHDWRKFVQPEELQAILKEEGFVVKDTSGIVGEPVFRSWRIDPNCTAINYILCAHKPQY</sequence>
<comment type="pathway">
    <text evidence="5">Cofactor biosynthesis; ubiquinone biosynthesis.</text>
</comment>
<dbReference type="Pfam" id="PF13489">
    <property type="entry name" value="Methyltransf_23"/>
    <property type="match status" value="1"/>
</dbReference>
<feature type="binding site" evidence="5">
    <location>
        <position position="124"/>
    </location>
    <ligand>
        <name>S-adenosyl-L-methionine</name>
        <dbReference type="ChEBI" id="CHEBI:59789"/>
    </ligand>
</feature>
<dbReference type="PANTHER" id="PTHR43464">
    <property type="entry name" value="METHYLTRANSFERASE"/>
    <property type="match status" value="1"/>
</dbReference>
<keyword evidence="5" id="KW-0496">Mitochondrion</keyword>
<dbReference type="EC" id="2.1.1.-" evidence="5"/>